<dbReference type="EMBL" id="FPAG01000001">
    <property type="protein sequence ID" value="SFS43571.1"/>
    <property type="molecule type" value="Genomic_DNA"/>
</dbReference>
<comment type="similarity">
    <text evidence="1">Belongs to the cycloisomerase 2 family.</text>
</comment>
<dbReference type="GO" id="GO:0006006">
    <property type="term" value="P:glucose metabolic process"/>
    <property type="evidence" value="ECO:0007669"/>
    <property type="project" value="UniProtKB-KW"/>
</dbReference>
<evidence type="ECO:0000313" key="3">
    <source>
        <dbReference type="EMBL" id="SFS43571.1"/>
    </source>
</evidence>
<dbReference type="GO" id="GO:0017057">
    <property type="term" value="F:6-phosphogluconolactonase activity"/>
    <property type="evidence" value="ECO:0007669"/>
    <property type="project" value="TreeGrafter"/>
</dbReference>
<evidence type="ECO:0000313" key="4">
    <source>
        <dbReference type="Proteomes" id="UP000183209"/>
    </source>
</evidence>
<dbReference type="PANTHER" id="PTHR30344:SF1">
    <property type="entry name" value="6-PHOSPHOGLUCONOLACTONASE"/>
    <property type="match status" value="1"/>
</dbReference>
<dbReference type="OrthoDB" id="9790815at2"/>
<protein>
    <submittedName>
        <fullName evidence="3">6-phosphogluconolactonase</fullName>
    </submittedName>
</protein>
<dbReference type="GO" id="GO:0005829">
    <property type="term" value="C:cytosol"/>
    <property type="evidence" value="ECO:0007669"/>
    <property type="project" value="TreeGrafter"/>
</dbReference>
<dbReference type="InterPro" id="IPR019405">
    <property type="entry name" value="Lactonase_7-beta_prop"/>
</dbReference>
<reference evidence="3 4" key="1">
    <citation type="submission" date="2016-10" db="EMBL/GenBank/DDBJ databases">
        <authorList>
            <person name="de Groot N.N."/>
        </authorList>
    </citation>
    <scope>NUCLEOTIDE SEQUENCE [LARGE SCALE GENOMIC DNA]</scope>
    <source>
        <strain evidence="3 4">CGMCC 1.6114</strain>
    </source>
</reference>
<keyword evidence="2" id="KW-0119">Carbohydrate metabolism</keyword>
<evidence type="ECO:0000256" key="2">
    <source>
        <dbReference type="ARBA" id="ARBA00022526"/>
    </source>
</evidence>
<dbReference type="PANTHER" id="PTHR30344">
    <property type="entry name" value="6-PHOSPHOGLUCONOLACTONASE-RELATED"/>
    <property type="match status" value="1"/>
</dbReference>
<dbReference type="InterPro" id="IPR015943">
    <property type="entry name" value="WD40/YVTN_repeat-like_dom_sf"/>
</dbReference>
<organism evidence="3 4">
    <name type="scientific">Zhouia amylolytica</name>
    <dbReference type="NCBI Taxonomy" id="376730"/>
    <lineage>
        <taxon>Bacteria</taxon>
        <taxon>Pseudomonadati</taxon>
        <taxon>Bacteroidota</taxon>
        <taxon>Flavobacteriia</taxon>
        <taxon>Flavobacteriales</taxon>
        <taxon>Flavobacteriaceae</taxon>
        <taxon>Zhouia</taxon>
    </lineage>
</organism>
<dbReference type="AlphaFoldDB" id="A0A1I6PTN0"/>
<accession>A0A1I6PTN0</accession>
<proteinExistence type="inferred from homology"/>
<dbReference type="SUPFAM" id="SSF51004">
    <property type="entry name" value="C-terminal (heme d1) domain of cytochrome cd1-nitrite reductase"/>
    <property type="match status" value="1"/>
</dbReference>
<name>A0A1I6PTN0_9FLAO</name>
<dbReference type="Gene3D" id="2.130.10.10">
    <property type="entry name" value="YVTN repeat-like/Quinoprotein amine dehydrogenase"/>
    <property type="match status" value="1"/>
</dbReference>
<dbReference type="Proteomes" id="UP000183209">
    <property type="component" value="Unassembled WGS sequence"/>
</dbReference>
<dbReference type="Pfam" id="PF10282">
    <property type="entry name" value="Lactonase"/>
    <property type="match status" value="1"/>
</dbReference>
<evidence type="ECO:0000256" key="1">
    <source>
        <dbReference type="ARBA" id="ARBA00005564"/>
    </source>
</evidence>
<gene>
    <name evidence="3" type="ORF">SAMN04487906_0469</name>
</gene>
<dbReference type="InterPro" id="IPR050282">
    <property type="entry name" value="Cycloisomerase_2"/>
</dbReference>
<sequence>MLIVSCKKEKEKQDTAEEKKENVTYFYVGTYTDKESRGIYRYALSEDGSLEKQKLLAATENPSFLSYTADKAYLLAVNENETGTVESYQITPDSLVFINRSSSGGAHPCFVTTTPDNYVLTANYTGGNTGLLKLDANGKLSDLLDIHQHHGDTLNARQTGPHAHSVWVQPDRSLVEVDLGTNQLWFSEIKNDSLIAKAPATLDMNPGDGPRHMTFHPNGTYAYVINELSSSIVTLKKNAEDKWEKQSTISTLPADFKGDSYCADIHISSDGQYVYGSNRGHNSIAIFKVEENGELMNIGFDSVRGDWPRNFTLSPDQDFLLVANQNSNNIIAFKRDQTTGLLTYVSEVAAPSPVCILF</sequence>
<keyword evidence="2" id="KW-0313">Glucose metabolism</keyword>
<dbReference type="InterPro" id="IPR011048">
    <property type="entry name" value="Haem_d1_sf"/>
</dbReference>